<dbReference type="SUPFAM" id="SSF52266">
    <property type="entry name" value="SGNH hydrolase"/>
    <property type="match status" value="1"/>
</dbReference>
<dbReference type="InterPro" id="IPR036514">
    <property type="entry name" value="SGNH_hydro_sf"/>
</dbReference>
<organism evidence="2 3">
    <name type="scientific">Streptosporangium saharense</name>
    <dbReference type="NCBI Taxonomy" id="1706840"/>
    <lineage>
        <taxon>Bacteria</taxon>
        <taxon>Bacillati</taxon>
        <taxon>Actinomycetota</taxon>
        <taxon>Actinomycetes</taxon>
        <taxon>Streptosporangiales</taxon>
        <taxon>Streptosporangiaceae</taxon>
        <taxon>Streptosporangium</taxon>
    </lineage>
</organism>
<keyword evidence="3" id="KW-1185">Reference proteome</keyword>
<protein>
    <submittedName>
        <fullName evidence="2">Lysophospholipase L1-like esterase</fullName>
    </submittedName>
</protein>
<accession>A0A7W7QG64</accession>
<gene>
    <name evidence="2" type="ORF">FHS44_000069</name>
</gene>
<evidence type="ECO:0000313" key="2">
    <source>
        <dbReference type="EMBL" id="MBB4912997.1"/>
    </source>
</evidence>
<dbReference type="InterPro" id="IPR013830">
    <property type="entry name" value="SGNH_hydro"/>
</dbReference>
<dbReference type="EMBL" id="JACHJP010000001">
    <property type="protein sequence ID" value="MBB4912997.1"/>
    <property type="molecule type" value="Genomic_DNA"/>
</dbReference>
<reference evidence="2 3" key="1">
    <citation type="submission" date="2020-08" db="EMBL/GenBank/DDBJ databases">
        <title>Genomic Encyclopedia of Type Strains, Phase III (KMG-III): the genomes of soil and plant-associated and newly described type strains.</title>
        <authorList>
            <person name="Whitman W."/>
        </authorList>
    </citation>
    <scope>NUCLEOTIDE SEQUENCE [LARGE SCALE GENOMIC DNA]</scope>
    <source>
        <strain evidence="2 3">CECT 8840</strain>
    </source>
</reference>
<name>A0A7W7QG64_9ACTN</name>
<feature type="domain" description="SGNH hydrolase-type esterase" evidence="1">
    <location>
        <begin position="79"/>
        <end position="253"/>
    </location>
</feature>
<evidence type="ECO:0000259" key="1">
    <source>
        <dbReference type="Pfam" id="PF13472"/>
    </source>
</evidence>
<evidence type="ECO:0000313" key="3">
    <source>
        <dbReference type="Proteomes" id="UP000552644"/>
    </source>
</evidence>
<dbReference type="AlphaFoldDB" id="A0A7W7QG64"/>
<dbReference type="Pfam" id="PF13472">
    <property type="entry name" value="Lipase_GDSL_2"/>
    <property type="match status" value="1"/>
</dbReference>
<proteinExistence type="predicted"/>
<comment type="caution">
    <text evidence="2">The sequence shown here is derived from an EMBL/GenBank/DDBJ whole genome shotgun (WGS) entry which is preliminary data.</text>
</comment>
<dbReference type="Proteomes" id="UP000552644">
    <property type="component" value="Unassembled WGS sequence"/>
</dbReference>
<dbReference type="Gene3D" id="3.40.50.1110">
    <property type="entry name" value="SGNH hydrolase"/>
    <property type="match status" value="1"/>
</dbReference>
<dbReference type="RefSeq" id="WP_184711831.1">
    <property type="nucleotide sequence ID" value="NZ_JACHJP010000001.1"/>
</dbReference>
<sequence length="263" mass="28438">MLEKLIRFQHPEKVLGYLGALDDAHVAALFGLETDAYLRVRHGHEERVRQTASELLDDPAFAEKVDRLPFAAGQRVVAVGESTTDDLLSWFEILRHLLALRRPADGIVLENTAISGQTSVQALSGSPGVAFQRPDWVLCMLGANDVRRFGGPEGPILVSLPETERALGALRDVVTARTGARWVWVAPSPVDEERVAAYQPFTRGGFSWSNRDLDPVAAFLATQPEPVIDGGSALDADAFLDDGVHLSLAGQRALAVAVVEALT</sequence>